<evidence type="ECO:0000256" key="1">
    <source>
        <dbReference type="HAMAP-Rule" id="MF_00652"/>
    </source>
</evidence>
<name>A0A2D2B1X5_9CAUL</name>
<dbReference type="EMBL" id="CP024201">
    <property type="protein sequence ID" value="ATQ44251.1"/>
    <property type="molecule type" value="Genomic_DNA"/>
</dbReference>
<dbReference type="HAMAP" id="MF_00652">
    <property type="entry name" value="UPF0246"/>
    <property type="match status" value="1"/>
</dbReference>
<sequence>MLMVISPAKALNFAASTQKLPLTTPAMKDDIAVLDGVTRKLRAADLRRLMDISEPLAQLNYERFQAFDPAVEDGLQAAIAFNGDVYSGLDARSLDPKAFTWTQNHLRILSGLYGLLRPADAIQPYRLEMGTRLKTKRGRSLYDFWGDRIALALNEAAEGHKDRTLVNLASQEYFGAVDARALTLPVITCRFLEEKAGVAKQISFFAKKARGMMARYAIDNRIDKAADLKAFDIAGYGFRKDLSSEADWVFLRQQATA</sequence>
<dbReference type="RefSeq" id="WP_099623499.1">
    <property type="nucleotide sequence ID" value="NZ_CP024201.1"/>
</dbReference>
<accession>A0A2D2B1X5</accession>
<dbReference type="GO" id="GO:0033194">
    <property type="term" value="P:response to hydroperoxide"/>
    <property type="evidence" value="ECO:0007669"/>
    <property type="project" value="TreeGrafter"/>
</dbReference>
<dbReference type="PANTHER" id="PTHR30283">
    <property type="entry name" value="PEROXIDE STRESS RESPONSE PROTEIN YAAA"/>
    <property type="match status" value="1"/>
</dbReference>
<dbReference type="InterPro" id="IPR005583">
    <property type="entry name" value="YaaA"/>
</dbReference>
<dbReference type="Pfam" id="PF03883">
    <property type="entry name" value="H2O2_YaaD"/>
    <property type="match status" value="1"/>
</dbReference>
<dbReference type="Proteomes" id="UP000228945">
    <property type="component" value="Chromosome"/>
</dbReference>
<evidence type="ECO:0000313" key="3">
    <source>
        <dbReference type="Proteomes" id="UP000228945"/>
    </source>
</evidence>
<dbReference type="GO" id="GO:0005829">
    <property type="term" value="C:cytosol"/>
    <property type="evidence" value="ECO:0007669"/>
    <property type="project" value="TreeGrafter"/>
</dbReference>
<dbReference type="KEGG" id="cmb:CSW64_18585"/>
<keyword evidence="3" id="KW-1185">Reference proteome</keyword>
<evidence type="ECO:0000313" key="2">
    <source>
        <dbReference type="EMBL" id="ATQ44251.1"/>
    </source>
</evidence>
<dbReference type="PANTHER" id="PTHR30283:SF4">
    <property type="entry name" value="PEROXIDE STRESS RESISTANCE PROTEIN YAAA"/>
    <property type="match status" value="1"/>
</dbReference>
<dbReference type="OrthoDB" id="9777133at2"/>
<protein>
    <recommendedName>
        <fullName evidence="1">UPF0246 protein CSW64_18585</fullName>
    </recommendedName>
</protein>
<organism evidence="2 3">
    <name type="scientific">Caulobacter mirabilis</name>
    <dbReference type="NCBI Taxonomy" id="69666"/>
    <lineage>
        <taxon>Bacteria</taxon>
        <taxon>Pseudomonadati</taxon>
        <taxon>Pseudomonadota</taxon>
        <taxon>Alphaproteobacteria</taxon>
        <taxon>Caulobacterales</taxon>
        <taxon>Caulobacteraceae</taxon>
        <taxon>Caulobacter</taxon>
    </lineage>
</organism>
<dbReference type="NCBIfam" id="NF002542">
    <property type="entry name" value="PRK02101.1-3"/>
    <property type="match status" value="1"/>
</dbReference>
<dbReference type="AlphaFoldDB" id="A0A2D2B1X5"/>
<proteinExistence type="inferred from homology"/>
<reference evidence="2 3" key="1">
    <citation type="submission" date="2017-10" db="EMBL/GenBank/DDBJ databases">
        <title>Genome sequence of Caulobacter mirabilis FWC38.</title>
        <authorList>
            <person name="Fiebig A."/>
            <person name="Crosson S."/>
        </authorList>
    </citation>
    <scope>NUCLEOTIDE SEQUENCE [LARGE SCALE GENOMIC DNA]</scope>
    <source>
        <strain evidence="2 3">FWC 38</strain>
    </source>
</reference>
<comment type="similarity">
    <text evidence="1">Belongs to the UPF0246 family.</text>
</comment>
<gene>
    <name evidence="2" type="ORF">CSW64_18585</name>
</gene>